<name>A0A1Y6CT44_9PROT</name>
<dbReference type="Pfam" id="PF19291">
    <property type="entry name" value="TREH_N"/>
    <property type="match status" value="1"/>
</dbReference>
<dbReference type="Proteomes" id="UP000192917">
    <property type="component" value="Unassembled WGS sequence"/>
</dbReference>
<dbReference type="InterPro" id="IPR012341">
    <property type="entry name" value="6hp_glycosidase-like_sf"/>
</dbReference>
<dbReference type="AlphaFoldDB" id="A0A1Y6CT44"/>
<evidence type="ECO:0000259" key="2">
    <source>
        <dbReference type="Pfam" id="PF19291"/>
    </source>
</evidence>
<sequence>MSQSSAFPAIGDYGLIGDCRTLALVSRRGSVEWLCLPDLDSPSLFARLLDRERGGFLAVAPVGCQGARRRYREGTNVLETELEAPDGRLRVTDCLPIEKKADQLLQPERELVRFVEVLEGSPEVEVVYAPAPGYGAAEAPVEPHGRLGWRLAERGRLVLLRSDLPLWQDGPRRVGGRERLRAGETRSLSLSFHQRDPAILPLLGEEVARKIEATADWWRDWSGACDYDGPFAEAVRRSALTLKALQFVLSGAVIAAASSSLPEALGGGRNWDYRFCWLRDAAFTLRAFVDTGFEAEAAAFFDWLLHATRLTQPRLDVLYDVYGRTGLAEKTLDHLAGYRGSRPVRIGNAASSQVQLDAYGEVISAAAIFIARGNRLDRAERRLLVRLGETVCRLWRQPDNGIWEFRGSRLHNTWSKVMCWSALDQLLALDDQGVLAVPRARFEAEREKLRETIFEQGYDRALGSFLGAFGESFLDATLLLLPRTGLIEADDPRMAGTYERIQERLGAGPLLHRYDAGTDGQEGQEGAFAICSFWAVEYLARAGRLDEARERMAAILQYRNDLGLLSEEIDADGGELLGNFPQGFSHSGLINAALAIAEAERGAQGLRGEAA</sequence>
<keyword evidence="4" id="KW-1185">Reference proteome</keyword>
<dbReference type="SUPFAM" id="SSF48208">
    <property type="entry name" value="Six-hairpin glycosidases"/>
    <property type="match status" value="1"/>
</dbReference>
<accession>A0A1Y6CT44</accession>
<protein>
    <submittedName>
        <fullName evidence="3">Glucoamylase (Glucan-1,4-alpha-glucosidase), GH15 family</fullName>
    </submittedName>
</protein>
<dbReference type="InterPro" id="IPR008928">
    <property type="entry name" value="6-hairpin_glycosidase_sf"/>
</dbReference>
<evidence type="ECO:0000313" key="4">
    <source>
        <dbReference type="Proteomes" id="UP000192917"/>
    </source>
</evidence>
<dbReference type="EMBL" id="FWZX01000035">
    <property type="protein sequence ID" value="SMF76101.1"/>
    <property type="molecule type" value="Genomic_DNA"/>
</dbReference>
<dbReference type="Pfam" id="PF00723">
    <property type="entry name" value="Glyco_hydro_15"/>
    <property type="match status" value="2"/>
</dbReference>
<feature type="domain" description="GH15-like" evidence="1">
    <location>
        <begin position="552"/>
        <end position="593"/>
    </location>
</feature>
<dbReference type="Gene3D" id="1.50.10.10">
    <property type="match status" value="1"/>
</dbReference>
<evidence type="ECO:0000313" key="3">
    <source>
        <dbReference type="EMBL" id="SMF76101.1"/>
    </source>
</evidence>
<dbReference type="InterPro" id="IPR011613">
    <property type="entry name" value="GH15-like"/>
</dbReference>
<dbReference type="RefSeq" id="WP_085125924.1">
    <property type="nucleotide sequence ID" value="NZ_FWZX01000035.1"/>
</dbReference>
<dbReference type="InterPro" id="IPR045582">
    <property type="entry name" value="Trehalase-like_N"/>
</dbReference>
<proteinExistence type="predicted"/>
<dbReference type="GO" id="GO:0005975">
    <property type="term" value="P:carbohydrate metabolic process"/>
    <property type="evidence" value="ECO:0007669"/>
    <property type="project" value="InterPro"/>
</dbReference>
<feature type="domain" description="Trehalase-like N-terminal" evidence="2">
    <location>
        <begin position="9"/>
        <end position="142"/>
    </location>
</feature>
<organism evidence="3 4">
    <name type="scientific">Tistlia consotensis USBA 355</name>
    <dbReference type="NCBI Taxonomy" id="560819"/>
    <lineage>
        <taxon>Bacteria</taxon>
        <taxon>Pseudomonadati</taxon>
        <taxon>Pseudomonadota</taxon>
        <taxon>Alphaproteobacteria</taxon>
        <taxon>Rhodospirillales</taxon>
        <taxon>Rhodovibrionaceae</taxon>
        <taxon>Tistlia</taxon>
    </lineage>
</organism>
<dbReference type="PANTHER" id="PTHR31616">
    <property type="entry name" value="TREHALASE"/>
    <property type="match status" value="1"/>
</dbReference>
<gene>
    <name evidence="3" type="ORF">SAMN05428998_13517</name>
</gene>
<dbReference type="STRING" id="560819.SAMN05428998_13517"/>
<reference evidence="3 4" key="1">
    <citation type="submission" date="2017-04" db="EMBL/GenBank/DDBJ databases">
        <authorList>
            <person name="Afonso C.L."/>
            <person name="Miller P.J."/>
            <person name="Scott M.A."/>
            <person name="Spackman E."/>
            <person name="Goraichik I."/>
            <person name="Dimitrov K.M."/>
            <person name="Suarez D.L."/>
            <person name="Swayne D.E."/>
        </authorList>
    </citation>
    <scope>NUCLEOTIDE SEQUENCE [LARGE SCALE GENOMIC DNA]</scope>
    <source>
        <strain evidence="3 4">USBA 355</strain>
    </source>
</reference>
<dbReference type="GO" id="GO:0004553">
    <property type="term" value="F:hydrolase activity, hydrolyzing O-glycosyl compounds"/>
    <property type="evidence" value="ECO:0007669"/>
    <property type="project" value="UniProtKB-ARBA"/>
</dbReference>
<evidence type="ECO:0000259" key="1">
    <source>
        <dbReference type="Pfam" id="PF00723"/>
    </source>
</evidence>
<feature type="domain" description="GH15-like" evidence="1">
    <location>
        <begin position="231"/>
        <end position="542"/>
    </location>
</feature>
<dbReference type="PANTHER" id="PTHR31616:SF0">
    <property type="entry name" value="GLUCAN 1,4-ALPHA-GLUCOSIDASE"/>
    <property type="match status" value="1"/>
</dbReference>